<dbReference type="EMBL" id="GGYP01000077">
    <property type="protein sequence ID" value="MDE44848.1"/>
    <property type="molecule type" value="Transcribed_RNA"/>
</dbReference>
<accession>A0A6G1S3A7</accession>
<dbReference type="PANTHER" id="PTHR22753">
    <property type="entry name" value="TRANSMEMBRANE PROTEIN 68"/>
    <property type="match status" value="1"/>
</dbReference>
<keyword evidence="1" id="KW-0472">Membrane</keyword>
<proteinExistence type="predicted"/>
<organism evidence="3">
    <name type="scientific">Aceria tosichella</name>
    <name type="common">wheat curl mite</name>
    <dbReference type="NCBI Taxonomy" id="561515"/>
    <lineage>
        <taxon>Eukaryota</taxon>
        <taxon>Metazoa</taxon>
        <taxon>Ecdysozoa</taxon>
        <taxon>Arthropoda</taxon>
        <taxon>Chelicerata</taxon>
        <taxon>Arachnida</taxon>
        <taxon>Acari</taxon>
        <taxon>Acariformes</taxon>
        <taxon>Trombidiformes</taxon>
        <taxon>Prostigmata</taxon>
        <taxon>Eupodina</taxon>
        <taxon>Eriophyoidea</taxon>
        <taxon>Eriophyidae</taxon>
        <taxon>Eriophyinae</taxon>
        <taxon>Aceriini</taxon>
        <taxon>Aceria</taxon>
    </lineage>
</organism>
<protein>
    <submittedName>
        <fullName evidence="3">Transmembrane protein 68</fullName>
    </submittedName>
</protein>
<dbReference type="Pfam" id="PF01553">
    <property type="entry name" value="Acyltransferase"/>
    <property type="match status" value="1"/>
</dbReference>
<feature type="transmembrane region" description="Helical" evidence="1">
    <location>
        <begin position="34"/>
        <end position="57"/>
    </location>
</feature>
<dbReference type="PANTHER" id="PTHR22753:SF14">
    <property type="entry name" value="MONOACYLGLYCEROL_DIACYLGLYCEROL O-ACYLTRANSFERASE"/>
    <property type="match status" value="1"/>
</dbReference>
<feature type="domain" description="Phospholipid/glycerol acyltransferase" evidence="2">
    <location>
        <begin position="105"/>
        <end position="228"/>
    </location>
</feature>
<dbReference type="InterPro" id="IPR002123">
    <property type="entry name" value="Plipid/glycerol_acylTrfase"/>
</dbReference>
<name>A0A6G1S3A7_9ACAR</name>
<evidence type="ECO:0000259" key="2">
    <source>
        <dbReference type="Pfam" id="PF01553"/>
    </source>
</evidence>
<dbReference type="AlphaFoldDB" id="A0A6G1S3A7"/>
<gene>
    <name evidence="3" type="primary">TMEM68_0</name>
    <name evidence="3" type="ORF">g.5160</name>
</gene>
<keyword evidence="1" id="KW-1133">Transmembrane helix</keyword>
<keyword evidence="1 3" id="KW-0812">Transmembrane</keyword>
<dbReference type="GO" id="GO:0016020">
    <property type="term" value="C:membrane"/>
    <property type="evidence" value="ECO:0007669"/>
    <property type="project" value="TreeGrafter"/>
</dbReference>
<sequence>MGLYEDFISIIYDKINIITQQHIDVTFYAWLIWLWWPFIFVTVILPAIIIVLLYVSASIVHIYKLRQDIPVNELLGPDVEFKVKARAAIALLWECHGWIWHGYEIVGFENLPADKRALVVYYHGVIPIDYYYLSARYSIKHKRPIWTIAADFLFKTPGLRGLMDVVQATPGTVQQIADLLRNDEIVSVAPGGVREAQFSNEYYELVWNGHLGFAKAACQGKAPIIPVFTQNVREAYRTAPFFRGFFRKIYEKTKLPLLPVYGGFPVKLRTIIGKPIPYDERATPEEVAEKAADAIRELIRKHQRLPGNIVSAMLDRIR</sequence>
<evidence type="ECO:0000313" key="3">
    <source>
        <dbReference type="EMBL" id="MDE44848.1"/>
    </source>
</evidence>
<dbReference type="GO" id="GO:0016746">
    <property type="term" value="F:acyltransferase activity"/>
    <property type="evidence" value="ECO:0007669"/>
    <property type="project" value="InterPro"/>
</dbReference>
<reference evidence="3" key="1">
    <citation type="submission" date="2018-10" db="EMBL/GenBank/DDBJ databases">
        <title>Transcriptome assembly of Aceria tosichella (Wheat curl mite) Type 2.</title>
        <authorList>
            <person name="Scully E.D."/>
            <person name="Geib S.M."/>
            <person name="Palmer N.A."/>
            <person name="Gupta A.K."/>
            <person name="Sarath G."/>
            <person name="Tatineni S."/>
        </authorList>
    </citation>
    <scope>NUCLEOTIDE SEQUENCE</scope>
    <source>
        <strain evidence="3">LincolnNE</strain>
    </source>
</reference>
<dbReference type="SUPFAM" id="SSF69593">
    <property type="entry name" value="Glycerol-3-phosphate (1)-acyltransferase"/>
    <property type="match status" value="1"/>
</dbReference>
<evidence type="ECO:0000256" key="1">
    <source>
        <dbReference type="SAM" id="Phobius"/>
    </source>
</evidence>
<dbReference type="CDD" id="cd07987">
    <property type="entry name" value="LPLAT_MGAT-like"/>
    <property type="match status" value="1"/>
</dbReference>